<dbReference type="EMBL" id="AP019860">
    <property type="protein sequence ID" value="BBM87216.1"/>
    <property type="molecule type" value="Genomic_DNA"/>
</dbReference>
<evidence type="ECO:0000313" key="2">
    <source>
        <dbReference type="Proteomes" id="UP000326354"/>
    </source>
</evidence>
<dbReference type="InterPro" id="IPR011990">
    <property type="entry name" value="TPR-like_helical_dom_sf"/>
</dbReference>
<protein>
    <recommendedName>
        <fullName evidence="3">Tetratricopeptide repeat protein</fullName>
    </recommendedName>
</protein>
<gene>
    <name evidence="1" type="ORF">UABAM_05619</name>
</gene>
<sequence length="687" mass="80683">MNKVYTMRVVAIVVIVCLCGCSIIPSVVEKALAEEKMSAAGVQYEEKNLDAALELIEEAIAHNAQSGKAYELRAFILLGQLKWGDALDSARTALALDSSLVKPHFFEAANYLLYGQYLSAIKTIDKVKMLHPDYPFGNDENLGLLTAYWRELLSLYRDKLPQSGDVLAKEALKNFPRQNFLLTIKGHFALEQNEHQSGGEFLEKALQENPYSLRTVQIYRRFLLRKKQYRKAYEIWRRIVPVELIFHKENKVRSRYVRLQNAMESARENDQASLFELAQALTFVGWEEEALIVYEQLHGYEEHKQHLKNHVKFVEALRKYVGKYYQTTKRDIVQMLQDIREIATTFDIDLKTTPQREFNRYLWVVREANPFNPKAQSLCDYFARYNKFFDMGNNYGQIEIRLMNRLCDRIYHREIWGKPRTYQAITCDETYIDSYSGYFSGSPTIAGRAFLSNQGFYVAVDTLRPHIITLKEMYQRITKPQQFPEKFAMRDKEFLPYNRSIADVFLKRSLGDEVQKLPEGDKKWDALFNLVLERRVDTVHNHELGHINDLPCYMPIQDNVTRHLNLLWKQGFSPNNIQTRFEHVAELFGVRHTKYLDFYLFQVMERLDADFEGIFTMVYWAWYGRLPSDDPYYKSASRIYRGLMRLSGKENDWPTLQKLTTCSDTQLRQWIHDLCGEQEITQRCDCD</sequence>
<dbReference type="SUPFAM" id="SSF48452">
    <property type="entry name" value="TPR-like"/>
    <property type="match status" value="2"/>
</dbReference>
<evidence type="ECO:0000313" key="1">
    <source>
        <dbReference type="EMBL" id="BBM87216.1"/>
    </source>
</evidence>
<reference evidence="1 2" key="1">
    <citation type="submission" date="2019-08" db="EMBL/GenBank/DDBJ databases">
        <title>Complete genome sequence of Candidatus Uab amorphum.</title>
        <authorList>
            <person name="Shiratori T."/>
            <person name="Suzuki S."/>
            <person name="Kakizawa Y."/>
            <person name="Ishida K."/>
        </authorList>
    </citation>
    <scope>NUCLEOTIDE SEQUENCE [LARGE SCALE GENOMIC DNA]</scope>
    <source>
        <strain evidence="1 2">SRT547</strain>
    </source>
</reference>
<dbReference type="AlphaFoldDB" id="A0A5S9F5U5"/>
<dbReference type="KEGG" id="uam:UABAM_05619"/>
<dbReference type="Proteomes" id="UP000326354">
    <property type="component" value="Chromosome"/>
</dbReference>
<dbReference type="Gene3D" id="1.25.40.10">
    <property type="entry name" value="Tetratricopeptide repeat domain"/>
    <property type="match status" value="2"/>
</dbReference>
<organism evidence="1 2">
    <name type="scientific">Uabimicrobium amorphum</name>
    <dbReference type="NCBI Taxonomy" id="2596890"/>
    <lineage>
        <taxon>Bacteria</taxon>
        <taxon>Pseudomonadati</taxon>
        <taxon>Planctomycetota</taxon>
        <taxon>Candidatus Uabimicrobiia</taxon>
        <taxon>Candidatus Uabimicrobiales</taxon>
        <taxon>Candidatus Uabimicrobiaceae</taxon>
        <taxon>Candidatus Uabimicrobium</taxon>
    </lineage>
</organism>
<evidence type="ECO:0008006" key="3">
    <source>
        <dbReference type="Google" id="ProtNLM"/>
    </source>
</evidence>
<keyword evidence="2" id="KW-1185">Reference proteome</keyword>
<accession>A0A5S9F5U5</accession>
<name>A0A5S9F5U5_UABAM</name>
<proteinExistence type="predicted"/>